<feature type="compositionally biased region" description="Basic and acidic residues" evidence="2">
    <location>
        <begin position="821"/>
        <end position="851"/>
    </location>
</feature>
<comment type="similarity">
    <text evidence="1">Belongs to the phosphatase 2A regulatory subunit B56 family.</text>
</comment>
<feature type="compositionally biased region" description="Basic and acidic residues" evidence="2">
    <location>
        <begin position="60"/>
        <end position="83"/>
    </location>
</feature>
<evidence type="ECO:0000256" key="1">
    <source>
        <dbReference type="ARBA" id="ARBA00009745"/>
    </source>
</evidence>
<dbReference type="PROSITE" id="PS00036">
    <property type="entry name" value="BZIP_BASIC"/>
    <property type="match status" value="1"/>
</dbReference>
<feature type="compositionally biased region" description="Basic residues" evidence="2">
    <location>
        <begin position="432"/>
        <end position="443"/>
    </location>
</feature>
<gene>
    <name evidence="4" type="ORF">D4764_03G0003750</name>
</gene>
<name>A0A5C6NCL3_9TELE</name>
<dbReference type="Pfam" id="PF07716">
    <property type="entry name" value="bZIP_2"/>
    <property type="match status" value="1"/>
</dbReference>
<organism evidence="4 5">
    <name type="scientific">Takifugu flavidus</name>
    <name type="common">sansaifugu</name>
    <dbReference type="NCBI Taxonomy" id="433684"/>
    <lineage>
        <taxon>Eukaryota</taxon>
        <taxon>Metazoa</taxon>
        <taxon>Chordata</taxon>
        <taxon>Craniata</taxon>
        <taxon>Vertebrata</taxon>
        <taxon>Euteleostomi</taxon>
        <taxon>Actinopterygii</taxon>
        <taxon>Neopterygii</taxon>
        <taxon>Teleostei</taxon>
        <taxon>Neoteleostei</taxon>
        <taxon>Acanthomorphata</taxon>
        <taxon>Eupercaria</taxon>
        <taxon>Tetraodontiformes</taxon>
        <taxon>Tetradontoidea</taxon>
        <taxon>Tetraodontidae</taxon>
        <taxon>Takifugu</taxon>
    </lineage>
</organism>
<evidence type="ECO:0000256" key="2">
    <source>
        <dbReference type="SAM" id="MobiDB-lite"/>
    </source>
</evidence>
<dbReference type="GO" id="GO:0005829">
    <property type="term" value="C:cytosol"/>
    <property type="evidence" value="ECO:0007669"/>
    <property type="project" value="TreeGrafter"/>
</dbReference>
<dbReference type="InterPro" id="IPR002554">
    <property type="entry name" value="PP2A_B56"/>
</dbReference>
<dbReference type="InterPro" id="IPR004827">
    <property type="entry name" value="bZIP"/>
</dbReference>
<dbReference type="PANTHER" id="PTHR10257">
    <property type="entry name" value="SERINE/THREONINE PROTEIN PHOSPHATASE 2A PP2A REGULATORY SUBUNIT B"/>
    <property type="match status" value="1"/>
</dbReference>
<reference evidence="4 5" key="1">
    <citation type="submission" date="2019-04" db="EMBL/GenBank/DDBJ databases">
        <title>Chromosome genome assembly for Takifugu flavidus.</title>
        <authorList>
            <person name="Xiao S."/>
        </authorList>
    </citation>
    <scope>NUCLEOTIDE SEQUENCE [LARGE SCALE GENOMIC DNA]</scope>
    <source>
        <strain evidence="4">HTHZ2018</strain>
        <tissue evidence="4">Muscle</tissue>
    </source>
</reference>
<dbReference type="GO" id="GO:0005634">
    <property type="term" value="C:nucleus"/>
    <property type="evidence" value="ECO:0007669"/>
    <property type="project" value="TreeGrafter"/>
</dbReference>
<evidence type="ECO:0000259" key="3">
    <source>
        <dbReference type="PROSITE" id="PS50217"/>
    </source>
</evidence>
<feature type="region of interest" description="Disordered" evidence="2">
    <location>
        <begin position="311"/>
        <end position="451"/>
    </location>
</feature>
<dbReference type="Pfam" id="PF01603">
    <property type="entry name" value="B56"/>
    <property type="match status" value="1"/>
</dbReference>
<comment type="caution">
    <text evidence="4">The sequence shown here is derived from an EMBL/GenBank/DDBJ whole genome shotgun (WGS) entry which is preliminary data.</text>
</comment>
<feature type="compositionally biased region" description="Basic and acidic residues" evidence="2">
    <location>
        <begin position="315"/>
        <end position="326"/>
    </location>
</feature>
<evidence type="ECO:0000313" key="4">
    <source>
        <dbReference type="EMBL" id="TWW63367.1"/>
    </source>
</evidence>
<accession>A0A5C6NCL3</accession>
<dbReference type="EMBL" id="RHFK02000016">
    <property type="protein sequence ID" value="TWW63367.1"/>
    <property type="molecule type" value="Genomic_DNA"/>
</dbReference>
<dbReference type="GO" id="GO:0000159">
    <property type="term" value="C:protein phosphatase type 2A complex"/>
    <property type="evidence" value="ECO:0007669"/>
    <property type="project" value="InterPro"/>
</dbReference>
<dbReference type="PANTHER" id="PTHR10257:SF4">
    <property type="entry name" value="SERINE_THREONINE-PROTEIN PHOSPHATASE 2A 56 KDA REGULATORY SUBUNIT BETA ISOFORM"/>
    <property type="match status" value="1"/>
</dbReference>
<proteinExistence type="inferred from homology"/>
<feature type="region of interest" description="Disordered" evidence="2">
    <location>
        <begin position="576"/>
        <end position="614"/>
    </location>
</feature>
<keyword evidence="5" id="KW-1185">Reference proteome</keyword>
<feature type="region of interest" description="Disordered" evidence="2">
    <location>
        <begin position="128"/>
        <end position="159"/>
    </location>
</feature>
<dbReference type="PROSITE" id="PS50217">
    <property type="entry name" value="BZIP"/>
    <property type="match status" value="1"/>
</dbReference>
<dbReference type="Proteomes" id="UP000324091">
    <property type="component" value="Chromosome 3"/>
</dbReference>
<dbReference type="InterPro" id="IPR046347">
    <property type="entry name" value="bZIP_sf"/>
</dbReference>
<dbReference type="AlphaFoldDB" id="A0A5C6NCL3"/>
<dbReference type="SUPFAM" id="SSF48371">
    <property type="entry name" value="ARM repeat"/>
    <property type="match status" value="1"/>
</dbReference>
<dbReference type="SUPFAM" id="SSF57959">
    <property type="entry name" value="Leucine zipper domain"/>
    <property type="match status" value="1"/>
</dbReference>
<dbReference type="GO" id="GO:0007165">
    <property type="term" value="P:signal transduction"/>
    <property type="evidence" value="ECO:0007669"/>
    <property type="project" value="InterPro"/>
</dbReference>
<dbReference type="InterPro" id="IPR011989">
    <property type="entry name" value="ARM-like"/>
</dbReference>
<sequence length="851" mass="94111">MEGSPDDPLQVELISLFTDSVDMSISSSSLSTEERHSNTPSSEQEGDGRTRQPGMKKKDKNREAARKSRKKQTERADQLHQDLESLEGTNSALRKEIASLEREALLYTAALERHKPFCCLKGPGSGPADPLSVSFPDSNQTSTPAATSSASLGGSSPLTPAPAATSCELFSSGSSKTSPHSSFITAPAPHSLFHCPGADSSHPLCPVSIPQTHLVENLNDSKPSYSHPSSTNPGLPLSLLTVPSPLGAPQTSPGTREYLELRSSLEDTSRDISFLELLEVATGRCGGARLFLRPLADDLRGQVCSLHPCEDPEEPREVGGCDDRVGGGETATRSIRRPPPKREQNTADSHQLLRSYPPLPHPTSSPYTPFARSCREPSGAAVRGPSVRPSSNRSAVQARTMETTKLPPSSPSSPTTGFLVPSAEKVDGFPRRSMRRARQRRSHSSSQFRYQSSQVELTPLPLLKAVAAALPLDRYSSCSVWSYAPLTPRRQVTPSNLSHQPSLQTGPISFWSVREYIFTPRYPGPGLHVTGVPAPTMEGFRRGFPQAKSQLVSSSRSPGGDDSKVLQRWRSRCGEVCGSRKPEKHSGAANQSRPIIPQIKGEDEGSRCSPETPAPDAPVAELHDLFCKKLQQCCVMFDFLDCVADLKGKEIKRAALNELVESVATSRGVLIEPLYPEAIKMISVNIFRTLPPSENPEFDPEEDEPTLEASWPHLQLVYEFFLRFLESLDFQPSMAKRYVDQKFVLQLLELFDSEDPREREYLKTILHRVYGKLLGLRAYIRKQINNIFLRFIYETEHFNGVAELLEILGRRKHGGKANGGRRSEWRVSQKRREEEGEREEQRREGDLHSSW</sequence>
<dbReference type="FunFam" id="1.25.10.10:FF:000353">
    <property type="entry name" value="Serine/threonine-protein phosphatase 2A 56 kDa regulatory subunit"/>
    <property type="match status" value="1"/>
</dbReference>
<feature type="domain" description="BZIP" evidence="3">
    <location>
        <begin position="56"/>
        <end position="114"/>
    </location>
</feature>
<dbReference type="Gene3D" id="1.20.5.170">
    <property type="match status" value="1"/>
</dbReference>
<feature type="compositionally biased region" description="Low complexity" evidence="2">
    <location>
        <begin position="141"/>
        <end position="158"/>
    </location>
</feature>
<feature type="region of interest" description="Disordered" evidence="2">
    <location>
        <begin position="812"/>
        <end position="851"/>
    </location>
</feature>
<evidence type="ECO:0000313" key="5">
    <source>
        <dbReference type="Proteomes" id="UP000324091"/>
    </source>
</evidence>
<dbReference type="InterPro" id="IPR016024">
    <property type="entry name" value="ARM-type_fold"/>
</dbReference>
<dbReference type="GO" id="GO:0003700">
    <property type="term" value="F:DNA-binding transcription factor activity"/>
    <property type="evidence" value="ECO:0007669"/>
    <property type="project" value="InterPro"/>
</dbReference>
<dbReference type="GO" id="GO:0072542">
    <property type="term" value="F:protein phosphatase activator activity"/>
    <property type="evidence" value="ECO:0007669"/>
    <property type="project" value="TreeGrafter"/>
</dbReference>
<feature type="region of interest" description="Disordered" evidence="2">
    <location>
        <begin position="24"/>
        <end position="87"/>
    </location>
</feature>
<feature type="compositionally biased region" description="Polar residues" evidence="2">
    <location>
        <begin position="388"/>
        <end position="403"/>
    </location>
</feature>
<dbReference type="Gene3D" id="1.25.10.10">
    <property type="entry name" value="Leucine-rich Repeat Variant"/>
    <property type="match status" value="1"/>
</dbReference>
<protein>
    <submittedName>
        <fullName evidence="4">PP2A B subunit isoform B'-beta</fullName>
    </submittedName>
</protein>
<dbReference type="SMART" id="SM00338">
    <property type="entry name" value="BRLZ"/>
    <property type="match status" value="1"/>
</dbReference>